<dbReference type="RefSeq" id="WP_105037508.1">
    <property type="nucleotide sequence ID" value="NZ_PPSL01000001.1"/>
</dbReference>
<dbReference type="AlphaFoldDB" id="A0A2S7T1E1"/>
<protein>
    <submittedName>
        <fullName evidence="1">Uncharacterized protein</fullName>
    </submittedName>
</protein>
<organism evidence="1 2">
    <name type="scientific">Flavipsychrobacter stenotrophus</name>
    <dbReference type="NCBI Taxonomy" id="2077091"/>
    <lineage>
        <taxon>Bacteria</taxon>
        <taxon>Pseudomonadati</taxon>
        <taxon>Bacteroidota</taxon>
        <taxon>Chitinophagia</taxon>
        <taxon>Chitinophagales</taxon>
        <taxon>Chitinophagaceae</taxon>
        <taxon>Flavipsychrobacter</taxon>
    </lineage>
</organism>
<proteinExistence type="predicted"/>
<sequence>MTYKIKIFIAFYLIMSLSSISNSYGQINRDDTAVLRTFLESRPIVYVDTVDGSINDLTYRLNIMLAKAAITDIRTNNRNKLILTKTEKAYLRANVGKKTVWGKDLFPDAKCITSDSMRPYLRNEIITARVKIEKALANKDTVTLREIRANRAYVFYFTKPIYLRNKTLCFITCVALCGPECGHSQTCFLKKENNEWHTLVVVSAGEF</sequence>
<dbReference type="OrthoDB" id="676275at2"/>
<accession>A0A2S7T1E1</accession>
<evidence type="ECO:0000313" key="2">
    <source>
        <dbReference type="Proteomes" id="UP000239872"/>
    </source>
</evidence>
<gene>
    <name evidence="1" type="ORF">CJD36_002465</name>
</gene>
<dbReference type="Proteomes" id="UP000239872">
    <property type="component" value="Unassembled WGS sequence"/>
</dbReference>
<name>A0A2S7T1E1_9BACT</name>
<keyword evidence="2" id="KW-1185">Reference proteome</keyword>
<dbReference type="EMBL" id="PPSL01000001">
    <property type="protein sequence ID" value="PQJ12625.1"/>
    <property type="molecule type" value="Genomic_DNA"/>
</dbReference>
<evidence type="ECO:0000313" key="1">
    <source>
        <dbReference type="EMBL" id="PQJ12625.1"/>
    </source>
</evidence>
<reference evidence="1 2" key="1">
    <citation type="submission" date="2018-01" db="EMBL/GenBank/DDBJ databases">
        <title>A novel member of the phylum Bacteroidetes isolated from glacier ice.</title>
        <authorList>
            <person name="Liu Q."/>
            <person name="Xin Y.-H."/>
        </authorList>
    </citation>
    <scope>NUCLEOTIDE SEQUENCE [LARGE SCALE GENOMIC DNA]</scope>
    <source>
        <strain evidence="1 2">RB1R16</strain>
    </source>
</reference>
<comment type="caution">
    <text evidence="1">The sequence shown here is derived from an EMBL/GenBank/DDBJ whole genome shotgun (WGS) entry which is preliminary data.</text>
</comment>